<comment type="caution">
    <text evidence="1">The sequence shown here is derived from an EMBL/GenBank/DDBJ whole genome shotgun (WGS) entry which is preliminary data.</text>
</comment>
<keyword evidence="2" id="KW-1185">Reference proteome</keyword>
<organism evidence="1 2">
    <name type="scientific">Streptomyces sp. 900105755</name>
    <dbReference type="NCBI Taxonomy" id="3154389"/>
    <lineage>
        <taxon>Bacteria</taxon>
        <taxon>Bacillati</taxon>
        <taxon>Actinomycetota</taxon>
        <taxon>Actinomycetes</taxon>
        <taxon>Kitasatosporales</taxon>
        <taxon>Streptomycetaceae</taxon>
        <taxon>Streptomyces</taxon>
    </lineage>
</organism>
<evidence type="ECO:0000313" key="1">
    <source>
        <dbReference type="EMBL" id="MER6269297.1"/>
    </source>
</evidence>
<sequence>MREPFPDAVSALSRARAIMRDLTDWTAEPWPRLDKVTTAEQFMYALRTFGTARFTADRVPHVFPFTDELRRRGVVTFDARQMKSWFSGDVRPGPDLADLWPFPESVDLALAATPPFGAPGGEPEDTCTEEELDRMVSVLGPLTLSVIWDCAWRGLPEAKGRGVLLCLNSVWLPQHDEPSPGEFGVWISLGPRVAWTPEGQTWVRDSGLPLGEPEDGWCPGRPAPLYGRYRRLRLRR</sequence>
<dbReference type="EMBL" id="JBEOZM010000007">
    <property type="protein sequence ID" value="MER6269297.1"/>
    <property type="molecule type" value="Genomic_DNA"/>
</dbReference>
<accession>A0ABV1TGZ3</accession>
<gene>
    <name evidence="1" type="ORF">ABT211_18655</name>
</gene>
<name>A0ABV1TGZ3_9ACTN</name>
<proteinExistence type="predicted"/>
<protein>
    <submittedName>
        <fullName evidence="1">Uncharacterized protein</fullName>
    </submittedName>
</protein>
<dbReference type="RefSeq" id="WP_351957825.1">
    <property type="nucleotide sequence ID" value="NZ_JBEOZM010000007.1"/>
</dbReference>
<dbReference type="Proteomes" id="UP001490365">
    <property type="component" value="Unassembled WGS sequence"/>
</dbReference>
<reference evidence="1 2" key="1">
    <citation type="submission" date="2024-06" db="EMBL/GenBank/DDBJ databases">
        <title>The Natural Products Discovery Center: Release of the First 8490 Sequenced Strains for Exploring Actinobacteria Biosynthetic Diversity.</title>
        <authorList>
            <person name="Kalkreuter E."/>
            <person name="Kautsar S.A."/>
            <person name="Yang D."/>
            <person name="Bader C.D."/>
            <person name="Teijaro C.N."/>
            <person name="Fluegel L."/>
            <person name="Davis C.M."/>
            <person name="Simpson J.R."/>
            <person name="Lauterbach L."/>
            <person name="Steele A.D."/>
            <person name="Gui C."/>
            <person name="Meng S."/>
            <person name="Li G."/>
            <person name="Viehrig K."/>
            <person name="Ye F."/>
            <person name="Su P."/>
            <person name="Kiefer A.F."/>
            <person name="Nichols A."/>
            <person name="Cepeda A.J."/>
            <person name="Yan W."/>
            <person name="Fan B."/>
            <person name="Jiang Y."/>
            <person name="Adhikari A."/>
            <person name="Zheng C.-J."/>
            <person name="Schuster L."/>
            <person name="Cowan T.M."/>
            <person name="Smanski M.J."/>
            <person name="Chevrette M.G."/>
            <person name="De Carvalho L.P.S."/>
            <person name="Shen B."/>
        </authorList>
    </citation>
    <scope>NUCLEOTIDE SEQUENCE [LARGE SCALE GENOMIC DNA]</scope>
    <source>
        <strain evidence="1 2">NPDC001694</strain>
    </source>
</reference>
<evidence type="ECO:0000313" key="2">
    <source>
        <dbReference type="Proteomes" id="UP001490365"/>
    </source>
</evidence>